<keyword evidence="2" id="KW-0812">Transmembrane</keyword>
<sequence>MDCACPPPRALVRTRTVDGELQGEAHRTVSNSHPETRQRFDLRRNLIVLFFLLLQDSPSLPISNEPLVRTITWNSSSPRRRLGSSQNSPNTSRISDPPHNNDIFSQIDEENARGNEEEDRTSSFIPTLRIPDTSVKKELEPLCTDNGSAIVLLCWGESSCCSILPVPVQYPEDEVATWTELNKAWYTRRGTWGKYLPGFGVTRVDIVEISILGLKTTSKGRRNDEYIGIYTEKDTNAERRRLQSTIDNAGPMPHCSYDRYTGTDCPVKKVRAARRDLSLLDTVALMKYVFSCPILATSNDFLEKGNLVYSHRDILSEVDSWHGWNSPGLRELKFRGIVITEGWTLDMRHVILPLMSTIFLVVVVVAKFIFGWSTAWTVGAFFVALVTLLWMWATYMAG</sequence>
<dbReference type="Proteomes" id="UP000326799">
    <property type="component" value="Unassembled WGS sequence"/>
</dbReference>
<dbReference type="AlphaFoldDB" id="A0A5N6E5F7"/>
<protein>
    <submittedName>
        <fullName evidence="3">Uncharacterized protein</fullName>
    </submittedName>
</protein>
<proteinExistence type="predicted"/>
<evidence type="ECO:0000256" key="2">
    <source>
        <dbReference type="SAM" id="Phobius"/>
    </source>
</evidence>
<keyword evidence="2" id="KW-1133">Transmembrane helix</keyword>
<keyword evidence="2" id="KW-0472">Membrane</keyword>
<accession>A0A5N6E5F7</accession>
<reference evidence="3 4" key="1">
    <citation type="submission" date="2019-04" db="EMBL/GenBank/DDBJ databases">
        <title>Fungal friends and foes A comparative genomics study of 23 Aspergillus species from section Flavi.</title>
        <authorList>
            <consortium name="DOE Joint Genome Institute"/>
            <person name="Kjaerbolling I."/>
            <person name="Vesth T.C."/>
            <person name="Frisvad J.C."/>
            <person name="Nybo J.L."/>
            <person name="Theobald S."/>
            <person name="Kildgaard S."/>
            <person name="Petersen T.I."/>
            <person name="Kuo A."/>
            <person name="Sato A."/>
            <person name="Lyhne E.K."/>
            <person name="Kogle M.E."/>
            <person name="Wiebenga A."/>
            <person name="Kun R.S."/>
            <person name="Lubbers R.J."/>
            <person name="Makela M.R."/>
            <person name="Barry K."/>
            <person name="Chovatia M."/>
            <person name="Clum A."/>
            <person name="Daum C."/>
            <person name="Haridas S."/>
            <person name="He G."/>
            <person name="LaButti K."/>
            <person name="Lipzen A."/>
            <person name="Mondo S."/>
            <person name="Pangilinan J."/>
            <person name="Riley R."/>
            <person name="Salamov A."/>
            <person name="Simmons B.A."/>
            <person name="Magnuson J.K."/>
            <person name="Henrissat B."/>
            <person name="Mortensen U.H."/>
            <person name="Larsen T.O."/>
            <person name="De vries R.P."/>
            <person name="Grigoriev I.V."/>
            <person name="Machida M."/>
            <person name="Baker S.E."/>
            <person name="Andersen M.R."/>
        </authorList>
    </citation>
    <scope>NUCLEOTIDE SEQUENCE [LARGE SCALE GENOMIC DNA]</scope>
    <source>
        <strain evidence="3 4">CBS 126849</strain>
    </source>
</reference>
<evidence type="ECO:0000313" key="4">
    <source>
        <dbReference type="Proteomes" id="UP000326799"/>
    </source>
</evidence>
<feature type="region of interest" description="Disordered" evidence="1">
    <location>
        <begin position="76"/>
        <end position="104"/>
    </location>
</feature>
<dbReference type="EMBL" id="ML733880">
    <property type="protein sequence ID" value="KAB8212791.1"/>
    <property type="molecule type" value="Genomic_DNA"/>
</dbReference>
<evidence type="ECO:0000256" key="1">
    <source>
        <dbReference type="SAM" id="MobiDB-lite"/>
    </source>
</evidence>
<feature type="compositionally biased region" description="Polar residues" evidence="1">
    <location>
        <begin position="76"/>
        <end position="94"/>
    </location>
</feature>
<gene>
    <name evidence="3" type="ORF">BDV33DRAFT_197232</name>
</gene>
<feature type="transmembrane region" description="Helical" evidence="2">
    <location>
        <begin position="376"/>
        <end position="395"/>
    </location>
</feature>
<organism evidence="3 4">
    <name type="scientific">Aspergillus novoparasiticus</name>
    <dbReference type="NCBI Taxonomy" id="986946"/>
    <lineage>
        <taxon>Eukaryota</taxon>
        <taxon>Fungi</taxon>
        <taxon>Dikarya</taxon>
        <taxon>Ascomycota</taxon>
        <taxon>Pezizomycotina</taxon>
        <taxon>Eurotiomycetes</taxon>
        <taxon>Eurotiomycetidae</taxon>
        <taxon>Eurotiales</taxon>
        <taxon>Aspergillaceae</taxon>
        <taxon>Aspergillus</taxon>
        <taxon>Aspergillus subgen. Circumdati</taxon>
    </lineage>
</organism>
<feature type="transmembrane region" description="Helical" evidence="2">
    <location>
        <begin position="350"/>
        <end position="370"/>
    </location>
</feature>
<keyword evidence="4" id="KW-1185">Reference proteome</keyword>
<evidence type="ECO:0000313" key="3">
    <source>
        <dbReference type="EMBL" id="KAB8212791.1"/>
    </source>
</evidence>
<name>A0A5N6E5F7_9EURO</name>